<dbReference type="EMBL" id="CADCTB010000050">
    <property type="protein sequence ID" value="CAA9223031.1"/>
    <property type="molecule type" value="Genomic_DNA"/>
</dbReference>
<gene>
    <name evidence="2" type="ORF">AVDCRST_MAG10-779</name>
</gene>
<proteinExistence type="predicted"/>
<accession>A0A6J4HJG4</accession>
<feature type="non-terminal residue" evidence="2">
    <location>
        <position position="133"/>
    </location>
</feature>
<evidence type="ECO:0000313" key="2">
    <source>
        <dbReference type="EMBL" id="CAA9223031.1"/>
    </source>
</evidence>
<sequence>AGRWACEVQASDEAACSSRPAFHVRAGLRPSGGGPGGHRLPETCVRSSQRHLLVPGCGHRVRPERRAPDSRRADRLDPGPQGRPARAPGRGRPPHPLGAVGRRHDRRRGPGGSRGSRGRTLAGRAGTAARHRL</sequence>
<feature type="region of interest" description="Disordered" evidence="1">
    <location>
        <begin position="55"/>
        <end position="133"/>
    </location>
</feature>
<name>A0A6J4HJG4_9ACTN</name>
<protein>
    <submittedName>
        <fullName evidence="2">Uncharacterized protein</fullName>
    </submittedName>
</protein>
<reference evidence="2" key="1">
    <citation type="submission" date="2020-02" db="EMBL/GenBank/DDBJ databases">
        <authorList>
            <person name="Meier V. D."/>
        </authorList>
    </citation>
    <scope>NUCLEOTIDE SEQUENCE</scope>
    <source>
        <strain evidence="2">AVDCRST_MAG10</strain>
    </source>
</reference>
<feature type="non-terminal residue" evidence="2">
    <location>
        <position position="1"/>
    </location>
</feature>
<dbReference type="AlphaFoldDB" id="A0A6J4HJG4"/>
<feature type="compositionally biased region" description="Basic and acidic residues" evidence="1">
    <location>
        <begin position="64"/>
        <end position="77"/>
    </location>
</feature>
<evidence type="ECO:0000256" key="1">
    <source>
        <dbReference type="SAM" id="MobiDB-lite"/>
    </source>
</evidence>
<organism evidence="2">
    <name type="scientific">uncultured Acidimicrobiales bacterium</name>
    <dbReference type="NCBI Taxonomy" id="310071"/>
    <lineage>
        <taxon>Bacteria</taxon>
        <taxon>Bacillati</taxon>
        <taxon>Actinomycetota</taxon>
        <taxon>Acidimicrobiia</taxon>
        <taxon>Acidimicrobiales</taxon>
        <taxon>environmental samples</taxon>
    </lineage>
</organism>
<feature type="compositionally biased region" description="Low complexity" evidence="1">
    <location>
        <begin position="78"/>
        <end position="90"/>
    </location>
</feature>
<feature type="compositionally biased region" description="Low complexity" evidence="1">
    <location>
        <begin position="118"/>
        <end position="133"/>
    </location>
</feature>